<proteinExistence type="predicted"/>
<organism evidence="1">
    <name type="scientific">Utricularia reniformis</name>
    <dbReference type="NCBI Taxonomy" id="192314"/>
    <lineage>
        <taxon>Eukaryota</taxon>
        <taxon>Viridiplantae</taxon>
        <taxon>Streptophyta</taxon>
        <taxon>Embryophyta</taxon>
        <taxon>Tracheophyta</taxon>
        <taxon>Spermatophyta</taxon>
        <taxon>Magnoliopsida</taxon>
        <taxon>eudicotyledons</taxon>
        <taxon>Gunneridae</taxon>
        <taxon>Pentapetalae</taxon>
        <taxon>asterids</taxon>
        <taxon>lamiids</taxon>
        <taxon>Lamiales</taxon>
        <taxon>Lentibulariaceae</taxon>
        <taxon>Utricularia</taxon>
    </lineage>
</organism>
<evidence type="ECO:0000313" key="1">
    <source>
        <dbReference type="EMBL" id="ART31950.1"/>
    </source>
</evidence>
<geneLocation type="mitochondrion" evidence="1"/>
<sequence>MLKRSRKSSPTCMCVAYSFLFSFSVYQSSCHAI</sequence>
<protein>
    <submittedName>
        <fullName evidence="1">Uncharacterized protein</fullName>
    </submittedName>
</protein>
<keyword evidence="1" id="KW-0496">Mitochondrion</keyword>
<dbReference type="EMBL" id="KY774314">
    <property type="protein sequence ID" value="ART31950.1"/>
    <property type="molecule type" value="Genomic_DNA"/>
</dbReference>
<name>A0A1Y0B3H2_9LAMI</name>
<gene>
    <name evidence="1" type="ORF">AEK19_MT1777</name>
</gene>
<reference evidence="1" key="1">
    <citation type="submission" date="2017-03" db="EMBL/GenBank/DDBJ databases">
        <title>The mitochondrial genome of the carnivorous plant Utricularia reniformis (Lentibulariaceae): structure, comparative analysis and evolutionary landmarks.</title>
        <authorList>
            <person name="Silva S.R."/>
            <person name="Alvarenga D.O."/>
            <person name="Michael T.P."/>
            <person name="Miranda V.F.O."/>
            <person name="Varani A.M."/>
        </authorList>
    </citation>
    <scope>NUCLEOTIDE SEQUENCE</scope>
</reference>
<dbReference type="AlphaFoldDB" id="A0A1Y0B3H2"/>
<accession>A0A1Y0B3H2</accession>